<feature type="transmembrane region" description="Helical" evidence="2">
    <location>
        <begin position="247"/>
        <end position="264"/>
    </location>
</feature>
<evidence type="ECO:0008006" key="5">
    <source>
        <dbReference type="Google" id="ProtNLM"/>
    </source>
</evidence>
<evidence type="ECO:0000313" key="3">
    <source>
        <dbReference type="EMBL" id="OSS54898.1"/>
    </source>
</evidence>
<keyword evidence="4" id="KW-1185">Reference proteome</keyword>
<dbReference type="STRING" id="105696.A0A1Y2MI26"/>
<dbReference type="PANTHER" id="PTHR37919:SF2">
    <property type="entry name" value="EXPERA DOMAIN-CONTAINING PROTEIN"/>
    <property type="match status" value="1"/>
</dbReference>
<accession>A0A1Y2MI26</accession>
<dbReference type="EMBL" id="KZ107838">
    <property type="protein sequence ID" value="OSS54898.1"/>
    <property type="molecule type" value="Genomic_DNA"/>
</dbReference>
<evidence type="ECO:0000256" key="1">
    <source>
        <dbReference type="SAM" id="MobiDB-lite"/>
    </source>
</evidence>
<dbReference type="AlphaFoldDB" id="A0A1Y2MI26"/>
<feature type="transmembrane region" description="Helical" evidence="2">
    <location>
        <begin position="94"/>
        <end position="113"/>
    </location>
</feature>
<dbReference type="PANTHER" id="PTHR37919">
    <property type="entry name" value="PROTEIN CBG05606"/>
    <property type="match status" value="1"/>
</dbReference>
<name>A0A1Y2MI26_EPING</name>
<dbReference type="Proteomes" id="UP000193240">
    <property type="component" value="Unassembled WGS sequence"/>
</dbReference>
<proteinExistence type="predicted"/>
<evidence type="ECO:0000256" key="2">
    <source>
        <dbReference type="SAM" id="Phobius"/>
    </source>
</evidence>
<dbReference type="InParanoid" id="A0A1Y2MI26"/>
<keyword evidence="2" id="KW-0812">Transmembrane</keyword>
<protein>
    <recommendedName>
        <fullName evidence="5">EXPERA domain-containing protein</fullName>
    </recommendedName>
</protein>
<organism evidence="3 4">
    <name type="scientific">Epicoccum nigrum</name>
    <name type="common">Soil fungus</name>
    <name type="synonym">Epicoccum purpurascens</name>
    <dbReference type="NCBI Taxonomy" id="105696"/>
    <lineage>
        <taxon>Eukaryota</taxon>
        <taxon>Fungi</taxon>
        <taxon>Dikarya</taxon>
        <taxon>Ascomycota</taxon>
        <taxon>Pezizomycotina</taxon>
        <taxon>Dothideomycetes</taxon>
        <taxon>Pleosporomycetidae</taxon>
        <taxon>Pleosporales</taxon>
        <taxon>Pleosporineae</taxon>
        <taxon>Didymellaceae</taxon>
        <taxon>Epicoccum</taxon>
    </lineage>
</organism>
<keyword evidence="2" id="KW-1133">Transmembrane helix</keyword>
<feature type="compositionally biased region" description="Low complexity" evidence="1">
    <location>
        <begin position="25"/>
        <end position="46"/>
    </location>
</feature>
<gene>
    <name evidence="3" type="ORF">B5807_01302</name>
</gene>
<keyword evidence="2" id="KW-0472">Membrane</keyword>
<feature type="transmembrane region" description="Helical" evidence="2">
    <location>
        <begin position="212"/>
        <end position="232"/>
    </location>
</feature>
<sequence length="292" mass="31945">MVATRQHPRGDFPASEPSPTKRPSRTSTVSPAPTSPTSPTSPTRATALNVAPTAKAVAKRAISKTSDAVEKIAPPSPSELGEARWCHTTSNLTILWLAISLPLVLWDTLYILLRPHTMAGGFLQWPIWKPYEIYASIDYVYGWPGWDGNDGFGGAQGALNAVETVLYGLYVMIIYNHSVPAPTGAGLDVSDEGWVAWLSGGRKVRGKQGNRALLIGFTAAVMTLSKTVLYYFNEYFSNFKSVKHNDWFTLFLFYGVMNGLWVIFPTYMTVVFGSDLVQALDVASGAADEKEE</sequence>
<feature type="region of interest" description="Disordered" evidence="1">
    <location>
        <begin position="1"/>
        <end position="46"/>
    </location>
</feature>
<reference evidence="3 4" key="1">
    <citation type="journal article" date="2017" name="Genome Announc.">
        <title>Genome sequence of the saprophytic ascomycete Epicoccum nigrum ICMP 19927 strain isolated from New Zealand.</title>
        <authorList>
            <person name="Fokin M."/>
            <person name="Fleetwood D."/>
            <person name="Weir B.S."/>
            <person name="Villas-Boas S.G."/>
        </authorList>
    </citation>
    <scope>NUCLEOTIDE SEQUENCE [LARGE SCALE GENOMIC DNA]</scope>
    <source>
        <strain evidence="3 4">ICMP 19927</strain>
    </source>
</reference>
<evidence type="ECO:0000313" key="4">
    <source>
        <dbReference type="Proteomes" id="UP000193240"/>
    </source>
</evidence>